<accession>A0A803P3K2</accession>
<name>A0A803P3K2_CANSA</name>
<dbReference type="AlphaFoldDB" id="A0A803P3K2"/>
<feature type="transmembrane region" description="Helical" evidence="1">
    <location>
        <begin position="32"/>
        <end position="49"/>
    </location>
</feature>
<reference evidence="2" key="2">
    <citation type="submission" date="2021-03" db="UniProtKB">
        <authorList>
            <consortium name="EnsemblPlants"/>
        </authorList>
    </citation>
    <scope>IDENTIFICATION</scope>
</reference>
<keyword evidence="3" id="KW-1185">Reference proteome</keyword>
<dbReference type="EnsemblPlants" id="evm.model.03.1000">
    <property type="protein sequence ID" value="cds.evm.model.03.1000"/>
    <property type="gene ID" value="evm.TU.03.1000"/>
</dbReference>
<proteinExistence type="predicted"/>
<protein>
    <submittedName>
        <fullName evidence="2">Uncharacterized protein</fullName>
    </submittedName>
</protein>
<evidence type="ECO:0000313" key="2">
    <source>
        <dbReference type="EnsemblPlants" id="cds.evm.model.03.1000"/>
    </source>
</evidence>
<sequence>MNSSVGGALPTIVAIAFVCVTNELLISKNDGLLFVFVLLITFTHNGYIVKSGSFNFSCEVTRINGGFPPGLVSFRLSFWVDRSKLETVRFLVRAAEGLEEDI</sequence>
<dbReference type="EMBL" id="UZAU01000279">
    <property type="status" value="NOT_ANNOTATED_CDS"/>
    <property type="molecule type" value="Genomic_DNA"/>
</dbReference>
<evidence type="ECO:0000313" key="3">
    <source>
        <dbReference type="Proteomes" id="UP000596661"/>
    </source>
</evidence>
<evidence type="ECO:0000256" key="1">
    <source>
        <dbReference type="SAM" id="Phobius"/>
    </source>
</evidence>
<dbReference type="Gramene" id="evm.model.03.1000">
    <property type="protein sequence ID" value="cds.evm.model.03.1000"/>
    <property type="gene ID" value="evm.TU.03.1000"/>
</dbReference>
<keyword evidence="1" id="KW-1133">Transmembrane helix</keyword>
<dbReference type="Proteomes" id="UP000596661">
    <property type="component" value="Chromosome 3"/>
</dbReference>
<reference evidence="2" key="1">
    <citation type="submission" date="2018-11" db="EMBL/GenBank/DDBJ databases">
        <authorList>
            <person name="Grassa J C."/>
        </authorList>
    </citation>
    <scope>NUCLEOTIDE SEQUENCE [LARGE SCALE GENOMIC DNA]</scope>
</reference>
<keyword evidence="1" id="KW-0812">Transmembrane</keyword>
<organism evidence="2 3">
    <name type="scientific">Cannabis sativa</name>
    <name type="common">Hemp</name>
    <name type="synonym">Marijuana</name>
    <dbReference type="NCBI Taxonomy" id="3483"/>
    <lineage>
        <taxon>Eukaryota</taxon>
        <taxon>Viridiplantae</taxon>
        <taxon>Streptophyta</taxon>
        <taxon>Embryophyta</taxon>
        <taxon>Tracheophyta</taxon>
        <taxon>Spermatophyta</taxon>
        <taxon>Magnoliopsida</taxon>
        <taxon>eudicotyledons</taxon>
        <taxon>Gunneridae</taxon>
        <taxon>Pentapetalae</taxon>
        <taxon>rosids</taxon>
        <taxon>fabids</taxon>
        <taxon>Rosales</taxon>
        <taxon>Cannabaceae</taxon>
        <taxon>Cannabis</taxon>
    </lineage>
</organism>
<keyword evidence="1" id="KW-0472">Membrane</keyword>
<feature type="transmembrane region" description="Helical" evidence="1">
    <location>
        <begin position="6"/>
        <end position="25"/>
    </location>
</feature>